<gene>
    <name evidence="1" type="ORF">SDC9_172749</name>
</gene>
<dbReference type="GO" id="GO:0004721">
    <property type="term" value="F:phosphoprotein phosphatase activity"/>
    <property type="evidence" value="ECO:0007669"/>
    <property type="project" value="InterPro"/>
</dbReference>
<evidence type="ECO:0000313" key="1">
    <source>
        <dbReference type="EMBL" id="MPN25340.1"/>
    </source>
</evidence>
<dbReference type="InterPro" id="IPR026893">
    <property type="entry name" value="Tyr/Ser_Pase_IphP-type"/>
</dbReference>
<dbReference type="Gene3D" id="3.90.190.10">
    <property type="entry name" value="Protein tyrosine phosphatase superfamily"/>
    <property type="match status" value="1"/>
</dbReference>
<comment type="caution">
    <text evidence="1">The sequence shown here is derived from an EMBL/GenBank/DDBJ whole genome shotgun (WGS) entry which is preliminary data.</text>
</comment>
<dbReference type="InterPro" id="IPR029021">
    <property type="entry name" value="Prot-tyrosine_phosphatase-like"/>
</dbReference>
<organism evidence="1">
    <name type="scientific">bioreactor metagenome</name>
    <dbReference type="NCBI Taxonomy" id="1076179"/>
    <lineage>
        <taxon>unclassified sequences</taxon>
        <taxon>metagenomes</taxon>
        <taxon>ecological metagenomes</taxon>
    </lineage>
</organism>
<name>A0A645GGR9_9ZZZZ</name>
<sequence>MDGEKLDDQLNNENFDRSDAIRYVQESYVDIVENHKEQFGEMFDIMTNDSNYPILLTESLGKDGVGLASYFILYALGVPHIALEDDYMLSNREIDPAKAKIDAQNLSEPLQEAVTAMLSVNRAYLNYVIDHIKEKYGSVDNYLEKELRVTSGKKSLLRKYLLYQF</sequence>
<dbReference type="Pfam" id="PF13350">
    <property type="entry name" value="Y_phosphatase3"/>
    <property type="match status" value="1"/>
</dbReference>
<dbReference type="SUPFAM" id="SSF52799">
    <property type="entry name" value="(Phosphotyrosine protein) phosphatases II"/>
    <property type="match status" value="1"/>
</dbReference>
<dbReference type="AlphaFoldDB" id="A0A645GGR9"/>
<proteinExistence type="predicted"/>
<dbReference type="EMBL" id="VSSQ01074490">
    <property type="protein sequence ID" value="MPN25340.1"/>
    <property type="molecule type" value="Genomic_DNA"/>
</dbReference>
<accession>A0A645GGR9</accession>
<protein>
    <submittedName>
        <fullName evidence="1">Uncharacterized protein</fullName>
    </submittedName>
</protein>
<reference evidence="1" key="1">
    <citation type="submission" date="2019-08" db="EMBL/GenBank/DDBJ databases">
        <authorList>
            <person name="Kucharzyk K."/>
            <person name="Murdoch R.W."/>
            <person name="Higgins S."/>
            <person name="Loffler F."/>
        </authorList>
    </citation>
    <scope>NUCLEOTIDE SEQUENCE</scope>
</reference>